<proteinExistence type="predicted"/>
<reference evidence="1" key="1">
    <citation type="submission" date="2016-10" db="EMBL/GenBank/DDBJ databases">
        <title>Sequence of Gallionella enrichment culture.</title>
        <authorList>
            <person name="Poehlein A."/>
            <person name="Muehling M."/>
            <person name="Daniel R."/>
        </authorList>
    </citation>
    <scope>NUCLEOTIDE SEQUENCE</scope>
</reference>
<gene>
    <name evidence="1" type="ORF">GALL_213680</name>
</gene>
<organism evidence="1">
    <name type="scientific">mine drainage metagenome</name>
    <dbReference type="NCBI Taxonomy" id="410659"/>
    <lineage>
        <taxon>unclassified sequences</taxon>
        <taxon>metagenomes</taxon>
        <taxon>ecological metagenomes</taxon>
    </lineage>
</organism>
<name>A0A1J5RLR5_9ZZZZ</name>
<comment type="caution">
    <text evidence="1">The sequence shown here is derived from an EMBL/GenBank/DDBJ whole genome shotgun (WGS) entry which is preliminary data.</text>
</comment>
<protein>
    <recommendedName>
        <fullName evidence="2">RloB-like protein</fullName>
    </recommendedName>
</protein>
<evidence type="ECO:0008006" key="2">
    <source>
        <dbReference type="Google" id="ProtNLM"/>
    </source>
</evidence>
<dbReference type="AlphaFoldDB" id="A0A1J5RLR5"/>
<sequence>MSQQRMPAWKAQRTLLLVGEGRHEEAFLYHVKHLYIQRGCGLAVTIKHAGGKGAKHVIDWTVRQIANVAYDSVAAMLDTDVDWSPVVAKRAKAKKIHVLASEPCFEAILLRLIGQHPVGDANDLKRLLAPYLNDDPTRRENYRAHFGKSCLEAGRQQERAIDDLLKLLGA</sequence>
<evidence type="ECO:0000313" key="1">
    <source>
        <dbReference type="EMBL" id="OIQ96665.1"/>
    </source>
</evidence>
<accession>A0A1J5RLR5</accession>
<dbReference type="EMBL" id="MLJW01000145">
    <property type="protein sequence ID" value="OIQ96665.1"/>
    <property type="molecule type" value="Genomic_DNA"/>
</dbReference>